<protein>
    <recommendedName>
        <fullName evidence="3">DUF4249 domain-containing protein</fullName>
    </recommendedName>
</protein>
<organism evidence="1 2">
    <name type="scientific">Chitinophaga cymbidii</name>
    <dbReference type="NCBI Taxonomy" id="1096750"/>
    <lineage>
        <taxon>Bacteria</taxon>
        <taxon>Pseudomonadati</taxon>
        <taxon>Bacteroidota</taxon>
        <taxon>Chitinophagia</taxon>
        <taxon>Chitinophagales</taxon>
        <taxon>Chitinophagaceae</taxon>
        <taxon>Chitinophaga</taxon>
    </lineage>
</organism>
<accession>A0A512RF94</accession>
<evidence type="ECO:0000313" key="2">
    <source>
        <dbReference type="Proteomes" id="UP000321436"/>
    </source>
</evidence>
<name>A0A512RF94_9BACT</name>
<dbReference type="InterPro" id="IPR025345">
    <property type="entry name" value="DUF4249"/>
</dbReference>
<dbReference type="Proteomes" id="UP000321436">
    <property type="component" value="Unassembled WGS sequence"/>
</dbReference>
<evidence type="ECO:0000313" key="1">
    <source>
        <dbReference type="EMBL" id="GEP94376.1"/>
    </source>
</evidence>
<reference evidence="1 2" key="1">
    <citation type="submission" date="2019-07" db="EMBL/GenBank/DDBJ databases">
        <title>Whole genome shotgun sequence of Chitinophaga cymbidii NBRC 109752.</title>
        <authorList>
            <person name="Hosoyama A."/>
            <person name="Uohara A."/>
            <person name="Ohji S."/>
            <person name="Ichikawa N."/>
        </authorList>
    </citation>
    <scope>NUCLEOTIDE SEQUENCE [LARGE SCALE GENOMIC DNA]</scope>
    <source>
        <strain evidence="1 2">NBRC 109752</strain>
    </source>
</reference>
<gene>
    <name evidence="1" type="ORF">CCY01nite_06360</name>
</gene>
<dbReference type="Pfam" id="PF14054">
    <property type="entry name" value="DUF4249"/>
    <property type="match status" value="1"/>
</dbReference>
<keyword evidence="2" id="KW-1185">Reference proteome</keyword>
<comment type="caution">
    <text evidence="1">The sequence shown here is derived from an EMBL/GenBank/DDBJ whole genome shotgun (WGS) entry which is preliminary data.</text>
</comment>
<evidence type="ECO:0008006" key="3">
    <source>
        <dbReference type="Google" id="ProtNLM"/>
    </source>
</evidence>
<dbReference type="EMBL" id="BKAU01000001">
    <property type="protein sequence ID" value="GEP94376.1"/>
    <property type="molecule type" value="Genomic_DNA"/>
</dbReference>
<proteinExistence type="predicted"/>
<sequence>MACEKAADIPVPYDGDRIVVNTLMQPDSLLYLRVTRSQPPGGSSFPEIPGAKVTLKAGSTEVPVEWQVIGGKGYFVSGVPVRYGFRYTLEVSAAGLDTVFATDTLPRAPLLSAPFAQAGGSRVRFNMRDLPGGDYYRFRLFQANRDYVPQKRALFRFDPSYNNSFTDLVSDTFLEYTLIDDGRFEGKEITVVMQTQEVNKAGGYLLLEVTGLTRAAWQYLKTLEQQVSNGGNPLVDPTAVYSNVHQGYGIMAGVNSAYLRVEIK</sequence>
<dbReference type="AlphaFoldDB" id="A0A512RF94"/>